<evidence type="ECO:0000313" key="3">
    <source>
        <dbReference type="EMBL" id="EHJ53097.1"/>
    </source>
</evidence>
<dbReference type="EMBL" id="AEUW02000001">
    <property type="protein sequence ID" value="EHJ53097.1"/>
    <property type="molecule type" value="Genomic_DNA"/>
</dbReference>
<keyword evidence="1" id="KW-1133">Transmembrane helix</keyword>
<keyword evidence="1" id="KW-0472">Membrane</keyword>
<comment type="caution">
    <text evidence="3">The sequence shown here is derived from an EMBL/GenBank/DDBJ whole genome shotgun (WGS) entry which is preliminary data.</text>
</comment>
<dbReference type="EMBL" id="AEUW02000001">
    <property type="protein sequence ID" value="EHJ52675.1"/>
    <property type="molecule type" value="Genomic_DNA"/>
</dbReference>
<dbReference type="RefSeq" id="WP_003080971.1">
    <property type="nucleotide sequence ID" value="NZ_AEUW02000001.1"/>
</dbReference>
<proteinExistence type="predicted"/>
<name>G5JW14_9STRE</name>
<accession>G5JW14</accession>
<reference evidence="3 4" key="1">
    <citation type="journal article" date="2014" name="Int. J. Syst. Evol. Microbiol.">
        <title>Phylogenomics and the dynamic genome evolution of the genus Streptococcus.</title>
        <authorList>
            <consortium name="The Broad Institute Genome Sequencing Platform"/>
            <person name="Richards V.P."/>
            <person name="Palmer S.R."/>
            <person name="Pavinski Bitar P.D."/>
            <person name="Qin X."/>
            <person name="Weinstock G.M."/>
            <person name="Highlander S.K."/>
            <person name="Town C.D."/>
            <person name="Burne R.A."/>
            <person name="Stanhope M.J."/>
        </authorList>
    </citation>
    <scope>NUCLEOTIDE SEQUENCE [LARGE SCALE GENOMIC DNA]</scope>
    <source>
        <strain evidence="3 4">NCTC 11558</strain>
    </source>
</reference>
<protein>
    <submittedName>
        <fullName evidence="3">Uncharacterized protein</fullName>
    </submittedName>
</protein>
<evidence type="ECO:0000313" key="2">
    <source>
        <dbReference type="EMBL" id="EHJ52675.1"/>
    </source>
</evidence>
<sequence>MQKTENNSINHNLFFEEMDSSELYGDGWFIAGAVTGAGVVVGAAILT</sequence>
<keyword evidence="1" id="KW-0812">Transmembrane</keyword>
<organism evidence="3 4">
    <name type="scientific">Streptococcus macacae NCTC 11558</name>
    <dbReference type="NCBI Taxonomy" id="764298"/>
    <lineage>
        <taxon>Bacteria</taxon>
        <taxon>Bacillati</taxon>
        <taxon>Bacillota</taxon>
        <taxon>Bacilli</taxon>
        <taxon>Lactobacillales</taxon>
        <taxon>Streptococcaceae</taxon>
        <taxon>Streptococcus</taxon>
    </lineage>
</organism>
<dbReference type="STRING" id="764298.STRMA_1425"/>
<evidence type="ECO:0000313" key="4">
    <source>
        <dbReference type="Proteomes" id="UP000003573"/>
    </source>
</evidence>
<keyword evidence="4" id="KW-1185">Reference proteome</keyword>
<dbReference type="Proteomes" id="UP000003573">
    <property type="component" value="Unassembled WGS sequence"/>
</dbReference>
<feature type="transmembrane region" description="Helical" evidence="1">
    <location>
        <begin position="27"/>
        <end position="46"/>
    </location>
</feature>
<evidence type="ECO:0000256" key="1">
    <source>
        <dbReference type="SAM" id="Phobius"/>
    </source>
</evidence>
<gene>
    <name evidence="2" type="ORF">STRMA_1425</name>
    <name evidence="3" type="ORF">STRMA_1427</name>
</gene>
<dbReference type="AlphaFoldDB" id="G5JW14"/>